<protein>
    <recommendedName>
        <fullName evidence="5">THIF-type NAD/FAD binding fold domain-containing protein</fullName>
    </recommendedName>
</protein>
<proteinExistence type="predicted"/>
<sequence length="615" mass="69107">MGRRVRHRLLQHAARQQRRRWGRQRLSHVSHVGRDRPAQRWWREVRLRTAAGRALTEGEIEAALEQQRPGQWQRLTAAELDKFQRRFVAGWRVIIPAGSLELKTVDHLVLAIDAAFPNSQPQIFAPAAGSDYIWPHVEPAGLLCLLSTRNSAPIADRVQTHLRDAEELLNFPESKRREEFEREFTAYWSHRATSSADQARVWSLVTPGGATREVAYFFDANSNRYVIADDKETLKRWLRNTGANPGDKLIYPTWLFRLLQPWTPREFPESGDEITKLLPQDIARKYLEPGLLSPFLFEVDTKTGTAFAAVVLRGAERRDLMKGFRHMSKVPAAHIVGSYAKRPVERCKVARVDGAWVHGRDHPSSYASVKNRKVAIVGCGAIGAAVARLLAQAGVGEQIFVDADSLSTANVSRHPLGMFHVGLNKASALREHLRREFPHLTFQHAFRNRVEWLNSKDLDQLANTDLIISAGIDFDGEAALDHWRRRLARPPAHLSTWTEAYAAAGHAVLLYGQASILSGFDGEERPNFRLTDWPDESGALIVEAGCGNSFQPHGVIDLHPTVGMAAGLALDTLLDKVPASCRRVWMGDPAVVEANGGILRENFLDRLTMREFIWP</sequence>
<dbReference type="Pfam" id="PF00899">
    <property type="entry name" value="ThiF"/>
    <property type="match status" value="1"/>
</dbReference>
<reference evidence="3 4" key="1">
    <citation type="submission" date="2017-05" db="EMBL/GenBank/DDBJ databases">
        <title>Complete and WGS of Bordetella genogroups.</title>
        <authorList>
            <person name="Spilker T."/>
            <person name="Lipuma J."/>
        </authorList>
    </citation>
    <scope>NUCLEOTIDE SEQUENCE [LARGE SCALE GENOMIC DNA]</scope>
    <source>
        <strain evidence="3 4">AU9795</strain>
    </source>
</reference>
<evidence type="ECO:0000259" key="1">
    <source>
        <dbReference type="Pfam" id="PF00899"/>
    </source>
</evidence>
<dbReference type="CDD" id="cd01483">
    <property type="entry name" value="E1_enzyme_family"/>
    <property type="match status" value="1"/>
</dbReference>
<keyword evidence="4" id="KW-1185">Reference proteome</keyword>
<feature type="domain" description="THIF-type NAD/FAD binding fold" evidence="1">
    <location>
        <begin position="366"/>
        <end position="470"/>
    </location>
</feature>
<dbReference type="EMBL" id="NEVR01000001">
    <property type="protein sequence ID" value="OZI68011.1"/>
    <property type="molecule type" value="Genomic_DNA"/>
</dbReference>
<dbReference type="InterPro" id="IPR000594">
    <property type="entry name" value="ThiF_NAD_FAD-bd"/>
</dbReference>
<evidence type="ECO:0000313" key="3">
    <source>
        <dbReference type="EMBL" id="OZI68011.1"/>
    </source>
</evidence>
<evidence type="ECO:0008006" key="5">
    <source>
        <dbReference type="Google" id="ProtNLM"/>
    </source>
</evidence>
<dbReference type="InterPro" id="IPR045886">
    <property type="entry name" value="ThiF/MoeB/HesA"/>
</dbReference>
<dbReference type="SUPFAM" id="SSF69572">
    <property type="entry name" value="Activating enzymes of the ubiquitin-like proteins"/>
    <property type="match status" value="1"/>
</dbReference>
<feature type="domain" description="Prokaryotic E2 family B" evidence="2">
    <location>
        <begin position="107"/>
        <end position="193"/>
    </location>
</feature>
<evidence type="ECO:0000313" key="4">
    <source>
        <dbReference type="Proteomes" id="UP000216354"/>
    </source>
</evidence>
<name>A0ABX4F3V2_9BORD</name>
<gene>
    <name evidence="3" type="ORF">CAL27_00640</name>
</gene>
<dbReference type="PANTHER" id="PTHR43267">
    <property type="entry name" value="TRNA THREONYLCARBAMOYLADENOSINE DEHYDRATASE"/>
    <property type="match status" value="1"/>
</dbReference>
<dbReference type="PANTHER" id="PTHR43267:SF1">
    <property type="entry name" value="TRNA THREONYLCARBAMOYLADENOSINE DEHYDRATASE"/>
    <property type="match status" value="1"/>
</dbReference>
<evidence type="ECO:0000259" key="2">
    <source>
        <dbReference type="Pfam" id="PF14461"/>
    </source>
</evidence>
<dbReference type="Gene3D" id="3.40.50.720">
    <property type="entry name" value="NAD(P)-binding Rossmann-like Domain"/>
    <property type="match status" value="1"/>
</dbReference>
<organism evidence="3 4">
    <name type="scientific">Bordetella genomosp. 1</name>
    <dbReference type="NCBI Taxonomy" id="1395607"/>
    <lineage>
        <taxon>Bacteria</taxon>
        <taxon>Pseudomonadati</taxon>
        <taxon>Pseudomonadota</taxon>
        <taxon>Betaproteobacteria</taxon>
        <taxon>Burkholderiales</taxon>
        <taxon>Alcaligenaceae</taxon>
        <taxon>Bordetella</taxon>
    </lineage>
</organism>
<accession>A0ABX4F3V2</accession>
<comment type="caution">
    <text evidence="3">The sequence shown here is derived from an EMBL/GenBank/DDBJ whole genome shotgun (WGS) entry which is preliminary data.</text>
</comment>
<dbReference type="InterPro" id="IPR032701">
    <property type="entry name" value="Prok-E2_B_dom"/>
</dbReference>
<dbReference type="Proteomes" id="UP000216354">
    <property type="component" value="Unassembled WGS sequence"/>
</dbReference>
<dbReference type="InterPro" id="IPR035985">
    <property type="entry name" value="Ubiquitin-activating_enz"/>
</dbReference>
<dbReference type="Pfam" id="PF14461">
    <property type="entry name" value="Prok-E2_B"/>
    <property type="match status" value="1"/>
</dbReference>